<dbReference type="AlphaFoldDB" id="A0A8J6U9V1"/>
<keyword evidence="3" id="KW-1185">Reference proteome</keyword>
<evidence type="ECO:0000313" key="2">
    <source>
        <dbReference type="EMBL" id="MBD0833792.1"/>
    </source>
</evidence>
<dbReference type="RefSeq" id="WP_188231571.1">
    <property type="nucleotide sequence ID" value="NZ_JACVXB010000018.1"/>
</dbReference>
<name>A0A8J6U9V1_9FLAO</name>
<dbReference type="Gene3D" id="2.30.30.830">
    <property type="match status" value="1"/>
</dbReference>
<keyword evidence="1" id="KW-1133">Transmembrane helix</keyword>
<dbReference type="Proteomes" id="UP000600588">
    <property type="component" value="Unassembled WGS sequence"/>
</dbReference>
<organism evidence="2 3">
    <name type="scientific">Aestuariibaculum sediminum</name>
    <dbReference type="NCBI Taxonomy" id="2770637"/>
    <lineage>
        <taxon>Bacteria</taxon>
        <taxon>Pseudomonadati</taxon>
        <taxon>Bacteroidota</taxon>
        <taxon>Flavobacteriia</taxon>
        <taxon>Flavobacteriales</taxon>
        <taxon>Flavobacteriaceae</taxon>
    </lineage>
</organism>
<accession>A0A8J6U9V1</accession>
<evidence type="ECO:0000256" key="1">
    <source>
        <dbReference type="SAM" id="Phobius"/>
    </source>
</evidence>
<reference evidence="2 3" key="1">
    <citation type="submission" date="2020-09" db="EMBL/GenBank/DDBJ databases">
        <title>TT11 complete genome.</title>
        <authorList>
            <person name="Wu Z."/>
        </authorList>
    </citation>
    <scope>NUCLEOTIDE SEQUENCE [LARGE SCALE GENOMIC DNA]</scope>
    <source>
        <strain evidence="2 3">TT11</strain>
    </source>
</reference>
<evidence type="ECO:0008006" key="4">
    <source>
        <dbReference type="Google" id="ProtNLM"/>
    </source>
</evidence>
<keyword evidence="1" id="KW-0472">Membrane</keyword>
<dbReference type="EMBL" id="JACVXB010000018">
    <property type="protein sequence ID" value="MBD0833792.1"/>
    <property type="molecule type" value="Genomic_DNA"/>
</dbReference>
<keyword evidence="1" id="KW-0812">Transmembrane</keyword>
<comment type="caution">
    <text evidence="2">The sequence shown here is derived from an EMBL/GenBank/DDBJ whole genome shotgun (WGS) entry which is preliminary data.</text>
</comment>
<sequence length="153" mass="17753">MKGRTKTYILLVSVLIIWGVIGFKVLSTLRPEKMVDFKPELTSKFELMDTRIPDSFSIYIPTRDPFLGTVYSKKTAEKSNQNKPKDDFKWVLIQYHGMITKHDDNKKICVLSINEAQQVMRVGQTFKEVKLIRAKPDKVVVRYKGRTKTIIKS</sequence>
<evidence type="ECO:0000313" key="3">
    <source>
        <dbReference type="Proteomes" id="UP000600588"/>
    </source>
</evidence>
<feature type="transmembrane region" description="Helical" evidence="1">
    <location>
        <begin position="7"/>
        <end position="26"/>
    </location>
</feature>
<proteinExistence type="predicted"/>
<protein>
    <recommendedName>
        <fullName evidence="4">Type II secretion system protein GspC N-terminal domain-containing protein</fullName>
    </recommendedName>
</protein>
<gene>
    <name evidence="2" type="ORF">ICJ83_16805</name>
</gene>